<reference evidence="6 7" key="1">
    <citation type="journal article" date="2016" name="Front. Microbiol.">
        <title>Single-Cell (Meta-)Genomics of a Dimorphic Candidatus Thiomargarita nelsonii Reveals Genomic Plasticity.</title>
        <authorList>
            <person name="Flood B.E."/>
            <person name="Fliss P."/>
            <person name="Jones D.S."/>
            <person name="Dick G.J."/>
            <person name="Jain S."/>
            <person name="Kaster A.K."/>
            <person name="Winkel M."/>
            <person name="Mussmann M."/>
            <person name="Bailey J."/>
        </authorList>
    </citation>
    <scope>NUCLEOTIDE SEQUENCE [LARGE SCALE GENOMIC DNA]</scope>
    <source>
        <strain evidence="6">Hydrate Ridge</strain>
    </source>
</reference>
<protein>
    <submittedName>
        <fullName evidence="6">Isoprenylcysteine carboxyl methyltransferase</fullName>
    </submittedName>
</protein>
<dbReference type="EMBL" id="JSZA02000023">
    <property type="protein sequence ID" value="KHD05368.1"/>
    <property type="molecule type" value="Genomic_DNA"/>
</dbReference>
<feature type="transmembrane region" description="Helical" evidence="5">
    <location>
        <begin position="93"/>
        <end position="120"/>
    </location>
</feature>
<gene>
    <name evidence="6" type="ORF">PN36_08090</name>
</gene>
<dbReference type="InterPro" id="IPR007318">
    <property type="entry name" value="Phopholipid_MeTrfase"/>
</dbReference>
<sequence>MLKLKIPPPVYMFLLAGLMWLLNRYFPISVWISRPWNQGGWAVIALSFIPAMGAFWQFRRFRTTANPHHPEKASTLVITGVYQFSRNPMYLSLFLLLIGWAIYLGSLSSLLLPLLFVWVVTFQQIKHEEQVLEKVFGQEYLSYKQKVRRWVSH</sequence>
<dbReference type="Gene3D" id="1.20.120.1630">
    <property type="match status" value="1"/>
</dbReference>
<evidence type="ECO:0000256" key="3">
    <source>
        <dbReference type="ARBA" id="ARBA00022989"/>
    </source>
</evidence>
<dbReference type="GO" id="GO:0008168">
    <property type="term" value="F:methyltransferase activity"/>
    <property type="evidence" value="ECO:0007669"/>
    <property type="project" value="UniProtKB-KW"/>
</dbReference>
<evidence type="ECO:0000256" key="2">
    <source>
        <dbReference type="ARBA" id="ARBA00022692"/>
    </source>
</evidence>
<dbReference type="GO" id="GO:0032259">
    <property type="term" value="P:methylation"/>
    <property type="evidence" value="ECO:0007669"/>
    <property type="project" value="UniProtKB-KW"/>
</dbReference>
<keyword evidence="6" id="KW-0808">Transferase</keyword>
<evidence type="ECO:0000313" key="6">
    <source>
        <dbReference type="EMBL" id="KHD05368.1"/>
    </source>
</evidence>
<name>A0A0A6S2U1_9GAMM</name>
<evidence type="ECO:0000256" key="4">
    <source>
        <dbReference type="ARBA" id="ARBA00023136"/>
    </source>
</evidence>
<keyword evidence="6" id="KW-0489">Methyltransferase</keyword>
<dbReference type="AlphaFoldDB" id="A0A0A6S2U1"/>
<comment type="caution">
    <text evidence="6">The sequence shown here is derived from an EMBL/GenBank/DDBJ whole genome shotgun (WGS) entry which is preliminary data.</text>
</comment>
<dbReference type="GO" id="GO:0012505">
    <property type="term" value="C:endomembrane system"/>
    <property type="evidence" value="ECO:0007669"/>
    <property type="project" value="UniProtKB-SubCell"/>
</dbReference>
<dbReference type="Pfam" id="PF04191">
    <property type="entry name" value="PEMT"/>
    <property type="match status" value="1"/>
</dbReference>
<keyword evidence="3 5" id="KW-1133">Transmembrane helix</keyword>
<keyword evidence="2 5" id="KW-0812">Transmembrane</keyword>
<dbReference type="PANTHER" id="PTHR12714:SF24">
    <property type="entry name" value="SLR1182 PROTEIN"/>
    <property type="match status" value="1"/>
</dbReference>
<keyword evidence="4 5" id="KW-0472">Membrane</keyword>
<feature type="transmembrane region" description="Helical" evidence="5">
    <location>
        <begin position="39"/>
        <end position="58"/>
    </location>
</feature>
<accession>A0A0A6S2U1</accession>
<keyword evidence="7" id="KW-1185">Reference proteome</keyword>
<dbReference type="Proteomes" id="UP000030428">
    <property type="component" value="Unassembled WGS sequence"/>
</dbReference>
<dbReference type="PANTHER" id="PTHR12714">
    <property type="entry name" value="PROTEIN-S ISOPRENYLCYSTEINE O-METHYLTRANSFERASE"/>
    <property type="match status" value="1"/>
</dbReference>
<evidence type="ECO:0000256" key="1">
    <source>
        <dbReference type="ARBA" id="ARBA00004127"/>
    </source>
</evidence>
<evidence type="ECO:0000256" key="5">
    <source>
        <dbReference type="SAM" id="Phobius"/>
    </source>
</evidence>
<comment type="subcellular location">
    <subcellularLocation>
        <location evidence="1">Endomembrane system</location>
        <topology evidence="1">Multi-pass membrane protein</topology>
    </subcellularLocation>
</comment>
<organism evidence="6 7">
    <name type="scientific">Candidatus Thiomargarita nelsonii</name>
    <dbReference type="NCBI Taxonomy" id="1003181"/>
    <lineage>
        <taxon>Bacteria</taxon>
        <taxon>Pseudomonadati</taxon>
        <taxon>Pseudomonadota</taxon>
        <taxon>Gammaproteobacteria</taxon>
        <taxon>Thiotrichales</taxon>
        <taxon>Thiotrichaceae</taxon>
        <taxon>Thiomargarita</taxon>
    </lineage>
</organism>
<feature type="transmembrane region" description="Helical" evidence="5">
    <location>
        <begin position="12"/>
        <end position="33"/>
    </location>
</feature>
<proteinExistence type="predicted"/>
<evidence type="ECO:0000313" key="7">
    <source>
        <dbReference type="Proteomes" id="UP000030428"/>
    </source>
</evidence>